<evidence type="ECO:0000256" key="3">
    <source>
        <dbReference type="ARBA" id="ARBA00023002"/>
    </source>
</evidence>
<sequence length="362" mass="42229">MNLNSQTFNSTRKPKTFNNPERFIEGWYWVIPSQNLRVGEVKPVTILGRELVIYRGKDKRVVTFDAYCPHMGAHLAEGKVEGNALRCFFHHWKFDGEGMCIDIPCLDTPLSLKLQSWPTAEKYGMIWVWTGEIPQQPLPFVPELEHKECDIAIHSHFLMNCHPHVVMINAIDAQHVNTVHKLPVEVFFERQQLNENAIIFTNTAPIKENSFFIKLIRLFYKNTITYSICYWYGTINIVTVGPDFLHVHMMFATRLHEGGKAEGQIVLMVKKRKGIFGWLSNRVVLWLTKIAGKYFLMGDIKVVQTIQFDLKTPIKADQSIMQFINHVEKQQSRMWGTWEEARSRDDESKAKRERWRDSMSND</sequence>
<dbReference type="RefSeq" id="WP_190880687.1">
    <property type="nucleotide sequence ID" value="NZ_JADEXS020000001.1"/>
</dbReference>
<feature type="compositionally biased region" description="Basic and acidic residues" evidence="6">
    <location>
        <begin position="339"/>
        <end position="362"/>
    </location>
</feature>
<name>A0A8J7D4F8_DESMC</name>
<organism evidence="8 9">
    <name type="scientific">Desmonostoc muscorum LEGE 12446</name>
    <dbReference type="NCBI Taxonomy" id="1828758"/>
    <lineage>
        <taxon>Bacteria</taxon>
        <taxon>Bacillati</taxon>
        <taxon>Cyanobacteriota</taxon>
        <taxon>Cyanophyceae</taxon>
        <taxon>Nostocales</taxon>
        <taxon>Nostocaceae</taxon>
        <taxon>Desmonostoc</taxon>
    </lineage>
</organism>
<comment type="caution">
    <text evidence="8">The sequence shown here is derived from an EMBL/GenBank/DDBJ whole genome shotgun (WGS) entry which is preliminary data.</text>
</comment>
<evidence type="ECO:0000256" key="2">
    <source>
        <dbReference type="ARBA" id="ARBA00022723"/>
    </source>
</evidence>
<keyword evidence="2" id="KW-0479">Metal-binding</keyword>
<keyword evidence="4" id="KW-0408">Iron</keyword>
<proteinExistence type="predicted"/>
<dbReference type="InterPro" id="IPR017941">
    <property type="entry name" value="Rieske_2Fe-2S"/>
</dbReference>
<dbReference type="GO" id="GO:0016705">
    <property type="term" value="F:oxidoreductase activity, acting on paired donors, with incorporation or reduction of molecular oxygen"/>
    <property type="evidence" value="ECO:0007669"/>
    <property type="project" value="UniProtKB-ARBA"/>
</dbReference>
<dbReference type="SUPFAM" id="SSF50022">
    <property type="entry name" value="ISP domain"/>
    <property type="match status" value="1"/>
</dbReference>
<evidence type="ECO:0000256" key="1">
    <source>
        <dbReference type="ARBA" id="ARBA00022714"/>
    </source>
</evidence>
<evidence type="ECO:0000256" key="5">
    <source>
        <dbReference type="ARBA" id="ARBA00023014"/>
    </source>
</evidence>
<dbReference type="InterPro" id="IPR036922">
    <property type="entry name" value="Rieske_2Fe-2S_sf"/>
</dbReference>
<protein>
    <submittedName>
        <fullName evidence="8">Aromatic ring-hydroxylating dioxygenase subunit alpha</fullName>
    </submittedName>
</protein>
<dbReference type="CDD" id="cd03469">
    <property type="entry name" value="Rieske_RO_Alpha_N"/>
    <property type="match status" value="1"/>
</dbReference>
<dbReference type="PANTHER" id="PTHR21266">
    <property type="entry name" value="IRON-SULFUR DOMAIN CONTAINING PROTEIN"/>
    <property type="match status" value="1"/>
</dbReference>
<keyword evidence="5" id="KW-0411">Iron-sulfur</keyword>
<evidence type="ECO:0000313" key="9">
    <source>
        <dbReference type="Proteomes" id="UP000622533"/>
    </source>
</evidence>
<dbReference type="PANTHER" id="PTHR21266:SF60">
    <property type="entry name" value="3-KETOSTEROID-9-ALPHA-MONOOXYGENASE, OXYGENASE COMPONENT"/>
    <property type="match status" value="1"/>
</dbReference>
<evidence type="ECO:0000256" key="4">
    <source>
        <dbReference type="ARBA" id="ARBA00023004"/>
    </source>
</evidence>
<accession>A0A8J7D4F8</accession>
<dbReference type="InterPro" id="IPR050584">
    <property type="entry name" value="Cholesterol_7-desaturase"/>
</dbReference>
<dbReference type="GO" id="GO:0046872">
    <property type="term" value="F:metal ion binding"/>
    <property type="evidence" value="ECO:0007669"/>
    <property type="project" value="UniProtKB-KW"/>
</dbReference>
<evidence type="ECO:0000259" key="7">
    <source>
        <dbReference type="PROSITE" id="PS51296"/>
    </source>
</evidence>
<gene>
    <name evidence="8" type="ORF">IQ276_29005</name>
</gene>
<dbReference type="AlphaFoldDB" id="A0A8J7D4F8"/>
<keyword evidence="8" id="KW-0223">Dioxygenase</keyword>
<dbReference type="Pfam" id="PF00355">
    <property type="entry name" value="Rieske"/>
    <property type="match status" value="1"/>
</dbReference>
<dbReference type="Proteomes" id="UP000622533">
    <property type="component" value="Unassembled WGS sequence"/>
</dbReference>
<dbReference type="GO" id="GO:0004497">
    <property type="term" value="F:monooxygenase activity"/>
    <property type="evidence" value="ECO:0007669"/>
    <property type="project" value="UniProtKB-ARBA"/>
</dbReference>
<feature type="region of interest" description="Disordered" evidence="6">
    <location>
        <begin position="338"/>
        <end position="362"/>
    </location>
</feature>
<keyword evidence="9" id="KW-1185">Reference proteome</keyword>
<evidence type="ECO:0000313" key="8">
    <source>
        <dbReference type="EMBL" id="MBE9026313.1"/>
    </source>
</evidence>
<keyword evidence="1" id="KW-0001">2Fe-2S</keyword>
<dbReference type="PROSITE" id="PS51296">
    <property type="entry name" value="RIESKE"/>
    <property type="match status" value="1"/>
</dbReference>
<reference evidence="8" key="1">
    <citation type="submission" date="2020-10" db="EMBL/GenBank/DDBJ databases">
        <authorList>
            <person name="Castelo-Branco R."/>
            <person name="Eusebio N."/>
            <person name="Adriana R."/>
            <person name="Vieira A."/>
            <person name="Brugerolle De Fraissinette N."/>
            <person name="Rezende De Castro R."/>
            <person name="Schneider M.P."/>
            <person name="Vasconcelos V."/>
            <person name="Leao P.N."/>
        </authorList>
    </citation>
    <scope>NUCLEOTIDE SEQUENCE</scope>
    <source>
        <strain evidence="8">LEGE 12446</strain>
    </source>
</reference>
<dbReference type="Gene3D" id="2.102.10.10">
    <property type="entry name" value="Rieske [2Fe-2S] iron-sulphur domain"/>
    <property type="match status" value="1"/>
</dbReference>
<dbReference type="EMBL" id="JADEXS010000576">
    <property type="protein sequence ID" value="MBE9026313.1"/>
    <property type="molecule type" value="Genomic_DNA"/>
</dbReference>
<dbReference type="GO" id="GO:0051537">
    <property type="term" value="F:2 iron, 2 sulfur cluster binding"/>
    <property type="evidence" value="ECO:0007669"/>
    <property type="project" value="UniProtKB-KW"/>
</dbReference>
<dbReference type="GO" id="GO:0051213">
    <property type="term" value="F:dioxygenase activity"/>
    <property type="evidence" value="ECO:0007669"/>
    <property type="project" value="UniProtKB-KW"/>
</dbReference>
<feature type="domain" description="Rieske" evidence="7">
    <location>
        <begin position="27"/>
        <end position="128"/>
    </location>
</feature>
<evidence type="ECO:0000256" key="6">
    <source>
        <dbReference type="SAM" id="MobiDB-lite"/>
    </source>
</evidence>
<keyword evidence="3" id="KW-0560">Oxidoreductase</keyword>